<reference evidence="1 2" key="1">
    <citation type="submission" date="2016-10" db="EMBL/GenBank/DDBJ databases">
        <title>Complete Genome Sequence of Peptococcaceae strain DCMF.</title>
        <authorList>
            <person name="Edwards R.J."/>
            <person name="Holland S.I."/>
            <person name="Deshpande N.P."/>
            <person name="Wong Y.K."/>
            <person name="Ertan H."/>
            <person name="Manefield M."/>
            <person name="Russell T.L."/>
            <person name="Lee M.J."/>
        </authorList>
    </citation>
    <scope>NUCLEOTIDE SEQUENCE [LARGE SCALE GENOMIC DNA]</scope>
    <source>
        <strain evidence="1 2">DCMF</strain>
    </source>
</reference>
<name>A0A3G1KUL1_FORW1</name>
<protein>
    <submittedName>
        <fullName evidence="1">Dimethylamine methyltransferase</fullName>
    </submittedName>
</protein>
<sequence length="105" mass="11608">MAVTHEVATGMGGIRTAGDLVARMQMLKGMKLKDAKEYVAGKLGVSVFDLSDSNMMKEIREQLDIGHVLDRTKCANGMEAKFNIARVLDIEINSVNRFKSKIHLV</sequence>
<dbReference type="EMBL" id="CP017634">
    <property type="protein sequence ID" value="ATW26131.1"/>
    <property type="molecule type" value="Genomic_DNA"/>
</dbReference>
<dbReference type="GO" id="GO:0015948">
    <property type="term" value="P:methanogenesis"/>
    <property type="evidence" value="ECO:0007669"/>
    <property type="project" value="InterPro"/>
</dbReference>
<gene>
    <name evidence="1" type="ORF">DCMF_16335</name>
</gene>
<accession>A0A3G1KUL1</accession>
<proteinExistence type="predicted"/>
<organism evidence="1 2">
    <name type="scientific">Formimonas warabiya</name>
    <dbReference type="NCBI Taxonomy" id="1761012"/>
    <lineage>
        <taxon>Bacteria</taxon>
        <taxon>Bacillati</taxon>
        <taxon>Bacillota</taxon>
        <taxon>Clostridia</taxon>
        <taxon>Eubacteriales</taxon>
        <taxon>Peptococcaceae</taxon>
        <taxon>Candidatus Formimonas</taxon>
    </lineage>
</organism>
<dbReference type="InterPro" id="IPR012653">
    <property type="entry name" value="Dimeth_MeTrfase_MtbB"/>
</dbReference>
<dbReference type="Proteomes" id="UP000323521">
    <property type="component" value="Chromosome"/>
</dbReference>
<keyword evidence="1" id="KW-0489">Methyltransferase</keyword>
<dbReference type="KEGG" id="fwa:DCMF_16335"/>
<dbReference type="Pfam" id="PF09505">
    <property type="entry name" value="Dimeth_Pyl"/>
    <property type="match status" value="1"/>
</dbReference>
<keyword evidence="1" id="KW-0808">Transferase</keyword>
<dbReference type="AlphaFoldDB" id="A0A3G1KUL1"/>
<dbReference type="GO" id="GO:0008168">
    <property type="term" value="F:methyltransferase activity"/>
    <property type="evidence" value="ECO:0007669"/>
    <property type="project" value="UniProtKB-KW"/>
</dbReference>
<evidence type="ECO:0000313" key="2">
    <source>
        <dbReference type="Proteomes" id="UP000323521"/>
    </source>
</evidence>
<evidence type="ECO:0000313" key="1">
    <source>
        <dbReference type="EMBL" id="ATW26131.1"/>
    </source>
</evidence>
<keyword evidence="2" id="KW-1185">Reference proteome</keyword>
<dbReference type="GO" id="GO:0032259">
    <property type="term" value="P:methylation"/>
    <property type="evidence" value="ECO:0007669"/>
    <property type="project" value="UniProtKB-KW"/>
</dbReference>